<reference evidence="2 3" key="1">
    <citation type="journal article" date="2011" name="J. Bacteriol.">
        <title>Complete genome sequences of the chemolithoautotrophic Oligotropha carboxidovorans strains OM4 and OM5.</title>
        <authorList>
            <person name="Volland S."/>
            <person name="Rachinger M."/>
            <person name="Strittmatter A."/>
            <person name="Daniel R."/>
            <person name="Gottschalk G."/>
            <person name="Meyer O."/>
        </authorList>
    </citation>
    <scope>NUCLEOTIDE SEQUENCE [LARGE SCALE GENOMIC DNA]</scope>
    <source>
        <strain evidence="3">ATCC 49405 / DSM 1227 / KCTC 32145 / OM5</strain>
    </source>
</reference>
<sequence length="241" mass="26429">MRILVFQHAAIETPGIFRKFWREAGHNLTTVQLDEGESIPPLDAFDLMVVMGGPQDVWQEDRFPWLVSEKAAIRHWVREAEKPYLGICLGHQLLASALGGTVGKMQRPEVGLAPIMLTPEGLRDPVLAGFTNPVESFHWHGAGVSEPPAGAVVLAGNEACPVQAIRVGRNAYGFQYHCEIEATTVEDWSTIPAYHASLMKALGQDGAARLPHELLERLPAFHARAERLNANLMDLIATTTA</sequence>
<accession>B6JFH6</accession>
<dbReference type="STRING" id="504832.OCA5_c11940"/>
<dbReference type="CDD" id="cd01741">
    <property type="entry name" value="GATase1_1"/>
    <property type="match status" value="1"/>
</dbReference>
<dbReference type="HOGENOM" id="CLU_054974_3_2_5"/>
<name>B6JFH6_AFIC5</name>
<dbReference type="PROSITE" id="PS51273">
    <property type="entry name" value="GATASE_TYPE_1"/>
    <property type="match status" value="1"/>
</dbReference>
<feature type="domain" description="Glutamine amidotransferase" evidence="1">
    <location>
        <begin position="22"/>
        <end position="184"/>
    </location>
</feature>
<organism evidence="2 3">
    <name type="scientific">Afipia carboxidovorans (strain ATCC 49405 / DSM 1227 / KCTC 32145 / OM5)</name>
    <name type="common">Oligotropha carboxidovorans</name>
    <dbReference type="NCBI Taxonomy" id="504832"/>
    <lineage>
        <taxon>Bacteria</taxon>
        <taxon>Pseudomonadati</taxon>
        <taxon>Pseudomonadota</taxon>
        <taxon>Alphaproteobacteria</taxon>
        <taxon>Hyphomicrobiales</taxon>
        <taxon>Nitrobacteraceae</taxon>
        <taxon>Afipia</taxon>
    </lineage>
</organism>
<protein>
    <submittedName>
        <fullName evidence="2">Putative glutamine amidotransferase</fullName>
    </submittedName>
</protein>
<dbReference type="Gene3D" id="3.40.50.880">
    <property type="match status" value="1"/>
</dbReference>
<evidence type="ECO:0000313" key="2">
    <source>
        <dbReference type="EMBL" id="AEI05912.1"/>
    </source>
</evidence>
<dbReference type="GO" id="GO:0016740">
    <property type="term" value="F:transferase activity"/>
    <property type="evidence" value="ECO:0007669"/>
    <property type="project" value="UniProtKB-KW"/>
</dbReference>
<dbReference type="InterPro" id="IPR029062">
    <property type="entry name" value="Class_I_gatase-like"/>
</dbReference>
<dbReference type="SUPFAM" id="SSF52317">
    <property type="entry name" value="Class I glutamine amidotransferase-like"/>
    <property type="match status" value="1"/>
</dbReference>
<dbReference type="PANTHER" id="PTHR42695">
    <property type="entry name" value="GLUTAMINE AMIDOTRANSFERASE YLR126C-RELATED"/>
    <property type="match status" value="1"/>
</dbReference>
<keyword evidence="2" id="KW-0315">Glutamine amidotransferase</keyword>
<dbReference type="Proteomes" id="UP000007730">
    <property type="component" value="Chromosome"/>
</dbReference>
<dbReference type="RefSeq" id="WP_012564022.1">
    <property type="nucleotide sequence ID" value="NC_011386.1"/>
</dbReference>
<dbReference type="InterPro" id="IPR044992">
    <property type="entry name" value="ChyE-like"/>
</dbReference>
<gene>
    <name evidence="2" type="ordered locus">OCA5_c11940</name>
</gene>
<dbReference type="KEGG" id="ocg:OCA5_c11940"/>
<evidence type="ECO:0000313" key="3">
    <source>
        <dbReference type="Proteomes" id="UP000007730"/>
    </source>
</evidence>
<dbReference type="AlphaFoldDB" id="B6JFH6"/>
<dbReference type="InterPro" id="IPR017926">
    <property type="entry name" value="GATASE"/>
</dbReference>
<keyword evidence="3" id="KW-1185">Reference proteome</keyword>
<dbReference type="OrthoDB" id="9813383at2"/>
<proteinExistence type="predicted"/>
<dbReference type="EMBL" id="CP002826">
    <property type="protein sequence ID" value="AEI05912.1"/>
    <property type="molecule type" value="Genomic_DNA"/>
</dbReference>
<dbReference type="GO" id="GO:0005829">
    <property type="term" value="C:cytosol"/>
    <property type="evidence" value="ECO:0007669"/>
    <property type="project" value="TreeGrafter"/>
</dbReference>
<dbReference type="PATRIC" id="fig|504832.7.peg.1269"/>
<dbReference type="eggNOG" id="COG0518">
    <property type="taxonomic scope" value="Bacteria"/>
</dbReference>
<dbReference type="KEGG" id="oca:OCAR_6887"/>
<evidence type="ECO:0000259" key="1">
    <source>
        <dbReference type="Pfam" id="PF00117"/>
    </source>
</evidence>
<dbReference type="PANTHER" id="PTHR42695:SF5">
    <property type="entry name" value="GLUTAMINE AMIDOTRANSFERASE YLR126C-RELATED"/>
    <property type="match status" value="1"/>
</dbReference>
<dbReference type="Pfam" id="PF00117">
    <property type="entry name" value="GATase"/>
    <property type="match status" value="1"/>
</dbReference>
<keyword evidence="2" id="KW-0808">Transferase</keyword>